<gene>
    <name evidence="7" type="ORF">FB388_1822</name>
</gene>
<accession>A0A543GEG7</accession>
<evidence type="ECO:0000259" key="6">
    <source>
        <dbReference type="PROSITE" id="PS50850"/>
    </source>
</evidence>
<name>A0A543GEG7_9PSEU</name>
<feature type="transmembrane region" description="Helical" evidence="5">
    <location>
        <begin position="143"/>
        <end position="162"/>
    </location>
</feature>
<dbReference type="SUPFAM" id="SSF103473">
    <property type="entry name" value="MFS general substrate transporter"/>
    <property type="match status" value="1"/>
</dbReference>
<comment type="caution">
    <text evidence="7">The sequence shown here is derived from an EMBL/GenBank/DDBJ whole genome shotgun (WGS) entry which is preliminary data.</text>
</comment>
<feature type="transmembrane region" description="Helical" evidence="5">
    <location>
        <begin position="174"/>
        <end position="193"/>
    </location>
</feature>
<proteinExistence type="predicted"/>
<dbReference type="InterPro" id="IPR020846">
    <property type="entry name" value="MFS_dom"/>
</dbReference>
<evidence type="ECO:0000313" key="7">
    <source>
        <dbReference type="EMBL" id="TQM44455.1"/>
    </source>
</evidence>
<keyword evidence="2 5" id="KW-0812">Transmembrane</keyword>
<feature type="transmembrane region" description="Helical" evidence="5">
    <location>
        <begin position="251"/>
        <end position="271"/>
    </location>
</feature>
<dbReference type="GO" id="GO:0005886">
    <property type="term" value="C:plasma membrane"/>
    <property type="evidence" value="ECO:0007669"/>
    <property type="project" value="UniProtKB-SubCell"/>
</dbReference>
<organism evidence="7 8">
    <name type="scientific">Pseudonocardia cypriaca</name>
    <dbReference type="NCBI Taxonomy" id="882449"/>
    <lineage>
        <taxon>Bacteria</taxon>
        <taxon>Bacillati</taxon>
        <taxon>Actinomycetota</taxon>
        <taxon>Actinomycetes</taxon>
        <taxon>Pseudonocardiales</taxon>
        <taxon>Pseudonocardiaceae</taxon>
        <taxon>Pseudonocardia</taxon>
    </lineage>
</organism>
<dbReference type="PROSITE" id="PS50850">
    <property type="entry name" value="MFS"/>
    <property type="match status" value="1"/>
</dbReference>
<dbReference type="AlphaFoldDB" id="A0A543GEG7"/>
<evidence type="ECO:0000256" key="5">
    <source>
        <dbReference type="SAM" id="Phobius"/>
    </source>
</evidence>
<evidence type="ECO:0000256" key="4">
    <source>
        <dbReference type="ARBA" id="ARBA00023136"/>
    </source>
</evidence>
<feature type="transmembrane region" description="Helical" evidence="5">
    <location>
        <begin position="214"/>
        <end position="239"/>
    </location>
</feature>
<dbReference type="Proteomes" id="UP000319818">
    <property type="component" value="Unassembled WGS sequence"/>
</dbReference>
<sequence length="418" mass="42683">MRNRPILLVCLAVFGLMTGQQMVNPILPPLARELGFSELALGIVWTVGASGVVLASSFWSRRSTSWGHRPVLLVSLAGAMAGLLAFAVVAQAGLAGVLTGPLLFTAILISRGVVFGLAWAATPVTAQSYVADMTSGTAERVRGMSMIGAAMGLGMAVGPALGGVLSATGLLTPLYVAPAIIAGIAVLVALGLPRPQANRVRPVTVQVSPLDARMWPFLATGFGMYLAFGIVLMTIGFLVQDRLQLATQQTGQATGFVILAGASALILVQAVAVPRLGWTPLRLMRVGAVVMTAGMVLVTVTADGLLLGVAMAVLGAGLGFGLPGIMAAPTLLATREEQGAVAGLVGTSNAITFVLGPLLGTGLYEIAPAVPYLLGTVLLAGLAVFTFVHPGVRRTPDAAIYATFGSDTSSSETTVGDR</sequence>
<evidence type="ECO:0000313" key="8">
    <source>
        <dbReference type="Proteomes" id="UP000319818"/>
    </source>
</evidence>
<dbReference type="PANTHER" id="PTHR23546">
    <property type="entry name" value="TRANSPORT PROTEIN"/>
    <property type="match status" value="1"/>
</dbReference>
<feature type="domain" description="Major facilitator superfamily (MFS) profile" evidence="6">
    <location>
        <begin position="5"/>
        <end position="393"/>
    </location>
</feature>
<dbReference type="PANTHER" id="PTHR23546:SF1">
    <property type="entry name" value="MEMBRANE PROTEIN"/>
    <property type="match status" value="1"/>
</dbReference>
<feature type="transmembrane region" description="Helical" evidence="5">
    <location>
        <begin position="306"/>
        <end position="328"/>
    </location>
</feature>
<dbReference type="InterPro" id="IPR011701">
    <property type="entry name" value="MFS"/>
</dbReference>
<feature type="transmembrane region" description="Helical" evidence="5">
    <location>
        <begin position="41"/>
        <end position="59"/>
    </location>
</feature>
<comment type="subcellular location">
    <subcellularLocation>
        <location evidence="1">Cell membrane</location>
        <topology evidence="1">Multi-pass membrane protein</topology>
    </subcellularLocation>
</comment>
<dbReference type="EMBL" id="VFPH01000001">
    <property type="protein sequence ID" value="TQM44455.1"/>
    <property type="molecule type" value="Genomic_DNA"/>
</dbReference>
<dbReference type="InterPro" id="IPR036259">
    <property type="entry name" value="MFS_trans_sf"/>
</dbReference>
<feature type="transmembrane region" description="Helical" evidence="5">
    <location>
        <begin position="369"/>
        <end position="388"/>
    </location>
</feature>
<feature type="transmembrane region" description="Helical" evidence="5">
    <location>
        <begin position="283"/>
        <end position="300"/>
    </location>
</feature>
<keyword evidence="3 5" id="KW-1133">Transmembrane helix</keyword>
<keyword evidence="4 5" id="KW-0472">Membrane</keyword>
<protein>
    <submittedName>
        <fullName evidence="7">Putative MFS family arabinose efflux permease</fullName>
    </submittedName>
</protein>
<feature type="transmembrane region" description="Helical" evidence="5">
    <location>
        <begin position="71"/>
        <end position="90"/>
    </location>
</feature>
<dbReference type="RefSeq" id="WP_142099332.1">
    <property type="nucleotide sequence ID" value="NZ_VFPH01000001.1"/>
</dbReference>
<reference evidence="7 8" key="1">
    <citation type="submission" date="2019-06" db="EMBL/GenBank/DDBJ databases">
        <title>Sequencing the genomes of 1000 actinobacteria strains.</title>
        <authorList>
            <person name="Klenk H.-P."/>
        </authorList>
    </citation>
    <scope>NUCLEOTIDE SEQUENCE [LARGE SCALE GENOMIC DNA]</scope>
    <source>
        <strain evidence="7 8">DSM 45511</strain>
    </source>
</reference>
<evidence type="ECO:0000256" key="3">
    <source>
        <dbReference type="ARBA" id="ARBA00022989"/>
    </source>
</evidence>
<dbReference type="Pfam" id="PF07690">
    <property type="entry name" value="MFS_1"/>
    <property type="match status" value="1"/>
</dbReference>
<feature type="transmembrane region" description="Helical" evidence="5">
    <location>
        <begin position="102"/>
        <end position="122"/>
    </location>
</feature>
<feature type="transmembrane region" description="Helical" evidence="5">
    <location>
        <begin position="340"/>
        <end position="363"/>
    </location>
</feature>
<dbReference type="OrthoDB" id="9793283at2"/>
<dbReference type="GO" id="GO:0022857">
    <property type="term" value="F:transmembrane transporter activity"/>
    <property type="evidence" value="ECO:0007669"/>
    <property type="project" value="InterPro"/>
</dbReference>
<evidence type="ECO:0000256" key="2">
    <source>
        <dbReference type="ARBA" id="ARBA00022692"/>
    </source>
</evidence>
<evidence type="ECO:0000256" key="1">
    <source>
        <dbReference type="ARBA" id="ARBA00004651"/>
    </source>
</evidence>
<keyword evidence="8" id="KW-1185">Reference proteome</keyword>
<dbReference type="Gene3D" id="1.20.1250.20">
    <property type="entry name" value="MFS general substrate transporter like domains"/>
    <property type="match status" value="1"/>
</dbReference>